<evidence type="ECO:0000313" key="3">
    <source>
        <dbReference type="Proteomes" id="UP001596072"/>
    </source>
</evidence>
<name>A0ABW0ZER4_9ACTN</name>
<dbReference type="EMBL" id="JBHSNS010000001">
    <property type="protein sequence ID" value="MFC5727623.1"/>
    <property type="molecule type" value="Genomic_DNA"/>
</dbReference>
<keyword evidence="3" id="KW-1185">Reference proteome</keyword>
<feature type="region of interest" description="Disordered" evidence="1">
    <location>
        <begin position="139"/>
        <end position="161"/>
    </location>
</feature>
<accession>A0ABW0ZER4</accession>
<gene>
    <name evidence="2" type="ORF">ACFPQB_01745</name>
</gene>
<comment type="caution">
    <text evidence="2">The sequence shown here is derived from an EMBL/GenBank/DDBJ whole genome shotgun (WGS) entry which is preliminary data.</text>
</comment>
<dbReference type="Proteomes" id="UP001596072">
    <property type="component" value="Unassembled WGS sequence"/>
</dbReference>
<proteinExistence type="predicted"/>
<organism evidence="2 3">
    <name type="scientific">Nocardioides vastitatis</name>
    <dbReference type="NCBI Taxonomy" id="2568655"/>
    <lineage>
        <taxon>Bacteria</taxon>
        <taxon>Bacillati</taxon>
        <taxon>Actinomycetota</taxon>
        <taxon>Actinomycetes</taxon>
        <taxon>Propionibacteriales</taxon>
        <taxon>Nocardioidaceae</taxon>
        <taxon>Nocardioides</taxon>
    </lineage>
</organism>
<reference evidence="3" key="1">
    <citation type="journal article" date="2019" name="Int. J. Syst. Evol. Microbiol.">
        <title>The Global Catalogue of Microorganisms (GCM) 10K type strain sequencing project: providing services to taxonomists for standard genome sequencing and annotation.</title>
        <authorList>
            <consortium name="The Broad Institute Genomics Platform"/>
            <consortium name="The Broad Institute Genome Sequencing Center for Infectious Disease"/>
            <person name="Wu L."/>
            <person name="Ma J."/>
        </authorList>
    </citation>
    <scope>NUCLEOTIDE SEQUENCE [LARGE SCALE GENOMIC DNA]</scope>
    <source>
        <strain evidence="3">YIM 94188</strain>
    </source>
</reference>
<sequence>MVIPELAGFTPVQLASAGQKGLAVAEREITKVIATITSQLEELDDSDFPVKGHIGRSSFGGGDLSPLVAGHHARAHAVVVDTLSEVKSDLESFRESIRDARDLLQVKDQEAEADVKVILGQTEGIDMGKWAYQDAQVNNRDVTPTEAPIEASTASTTTEES</sequence>
<protein>
    <submittedName>
        <fullName evidence="2">Uncharacterized protein</fullName>
    </submittedName>
</protein>
<feature type="compositionally biased region" description="Low complexity" evidence="1">
    <location>
        <begin position="145"/>
        <end position="161"/>
    </location>
</feature>
<evidence type="ECO:0000256" key="1">
    <source>
        <dbReference type="SAM" id="MobiDB-lite"/>
    </source>
</evidence>
<dbReference type="RefSeq" id="WP_136433038.1">
    <property type="nucleotide sequence ID" value="NZ_JBHSNS010000001.1"/>
</dbReference>
<evidence type="ECO:0000313" key="2">
    <source>
        <dbReference type="EMBL" id="MFC5727623.1"/>
    </source>
</evidence>